<dbReference type="CDD" id="cd00861">
    <property type="entry name" value="ProRS_anticodon_short"/>
    <property type="match status" value="1"/>
</dbReference>
<keyword evidence="5 10" id="KW-0547">Nucleotide-binding</keyword>
<keyword evidence="4 10" id="KW-0436">Ligase</keyword>
<evidence type="ECO:0000256" key="10">
    <source>
        <dbReference type="HAMAP-Rule" id="MF_01569"/>
    </source>
</evidence>
<evidence type="ECO:0000259" key="11">
    <source>
        <dbReference type="PROSITE" id="PS50862"/>
    </source>
</evidence>
<dbReference type="NCBIfam" id="TIGR00409">
    <property type="entry name" value="proS_fam_II"/>
    <property type="match status" value="1"/>
</dbReference>
<dbReference type="Pfam" id="PF03129">
    <property type="entry name" value="HGTP_anticodon"/>
    <property type="match status" value="1"/>
</dbReference>
<dbReference type="Gene3D" id="3.30.930.10">
    <property type="entry name" value="Bira Bifunctional Protein, Domain 2"/>
    <property type="match status" value="2"/>
</dbReference>
<comment type="subunit">
    <text evidence="2 10">Homodimer.</text>
</comment>
<dbReference type="InterPro" id="IPR023717">
    <property type="entry name" value="Pro-tRNA-Synthase_IIa_type1"/>
</dbReference>
<dbReference type="PANTHER" id="PTHR42753">
    <property type="entry name" value="MITOCHONDRIAL RIBOSOME PROTEIN L39/PROLYL-TRNA LIGASE FAMILY MEMBER"/>
    <property type="match status" value="1"/>
</dbReference>
<dbReference type="RefSeq" id="WP_205005348.1">
    <property type="nucleotide sequence ID" value="NZ_CBCRXA010000003.1"/>
</dbReference>
<accession>A0ABS2Q7M2</accession>
<dbReference type="InterPro" id="IPR004154">
    <property type="entry name" value="Anticodon-bd"/>
</dbReference>
<name>A0ABS2Q7M2_9BACL</name>
<dbReference type="InterPro" id="IPR036621">
    <property type="entry name" value="Anticodon-bd_dom_sf"/>
</dbReference>
<evidence type="ECO:0000256" key="8">
    <source>
        <dbReference type="ARBA" id="ARBA00023146"/>
    </source>
</evidence>
<dbReference type="NCBIfam" id="NF006625">
    <property type="entry name" value="PRK09194.1"/>
    <property type="match status" value="1"/>
</dbReference>
<dbReference type="GO" id="GO:0004827">
    <property type="term" value="F:proline-tRNA ligase activity"/>
    <property type="evidence" value="ECO:0007669"/>
    <property type="project" value="UniProtKB-EC"/>
</dbReference>
<evidence type="ECO:0000256" key="7">
    <source>
        <dbReference type="ARBA" id="ARBA00022917"/>
    </source>
</evidence>
<dbReference type="InterPro" id="IPR036754">
    <property type="entry name" value="YbaK/aa-tRNA-synt-asso_dom_sf"/>
</dbReference>
<dbReference type="InterPro" id="IPR045864">
    <property type="entry name" value="aa-tRNA-synth_II/BPL/LPL"/>
</dbReference>
<dbReference type="InterPro" id="IPR002316">
    <property type="entry name" value="Pro-tRNA-ligase_IIa"/>
</dbReference>
<comment type="subcellular location">
    <subcellularLocation>
        <location evidence="1 10">Cytoplasm</location>
    </subcellularLocation>
</comment>
<dbReference type="EC" id="6.1.1.15" evidence="10"/>
<dbReference type="PROSITE" id="PS50862">
    <property type="entry name" value="AA_TRNA_LIGASE_II"/>
    <property type="match status" value="1"/>
</dbReference>
<comment type="similarity">
    <text evidence="10">Belongs to the class-II aminoacyl-tRNA synthetase family. ProS type 1 subfamily.</text>
</comment>
<dbReference type="InterPro" id="IPR006195">
    <property type="entry name" value="aa-tRNA-synth_II"/>
</dbReference>
<organism evidence="12 13">
    <name type="scientific">Sporolactobacillus spathodeae</name>
    <dbReference type="NCBI Taxonomy" id="1465502"/>
    <lineage>
        <taxon>Bacteria</taxon>
        <taxon>Bacillati</taxon>
        <taxon>Bacillota</taxon>
        <taxon>Bacilli</taxon>
        <taxon>Bacillales</taxon>
        <taxon>Sporolactobacillaceae</taxon>
        <taxon>Sporolactobacillus</taxon>
    </lineage>
</organism>
<dbReference type="PRINTS" id="PR01046">
    <property type="entry name" value="TRNASYNTHPRO"/>
</dbReference>
<evidence type="ECO:0000256" key="9">
    <source>
        <dbReference type="ARBA" id="ARBA00047671"/>
    </source>
</evidence>
<dbReference type="SUPFAM" id="SSF52954">
    <property type="entry name" value="Class II aaRS ABD-related"/>
    <property type="match status" value="1"/>
</dbReference>
<dbReference type="PANTHER" id="PTHR42753:SF2">
    <property type="entry name" value="PROLINE--TRNA LIGASE"/>
    <property type="match status" value="1"/>
</dbReference>
<evidence type="ECO:0000256" key="2">
    <source>
        <dbReference type="ARBA" id="ARBA00011738"/>
    </source>
</evidence>
<keyword evidence="8 10" id="KW-0030">Aminoacyl-tRNA synthetase</keyword>
<comment type="domain">
    <text evidence="10">Consists of three domains: the N-terminal catalytic domain, the editing domain and the C-terminal anticodon-binding domain.</text>
</comment>
<feature type="domain" description="Aminoacyl-transfer RNA synthetases class-II family profile" evidence="11">
    <location>
        <begin position="38"/>
        <end position="439"/>
    </location>
</feature>
<gene>
    <name evidence="10" type="primary">proS</name>
    <name evidence="12" type="ORF">JOC27_000423</name>
</gene>
<evidence type="ECO:0000256" key="4">
    <source>
        <dbReference type="ARBA" id="ARBA00022598"/>
    </source>
</evidence>
<keyword evidence="6 10" id="KW-0067">ATP-binding</keyword>
<evidence type="ECO:0000313" key="12">
    <source>
        <dbReference type="EMBL" id="MBM7656982.1"/>
    </source>
</evidence>
<sequence length="543" mass="60951">MKQSQMFIPTLKETPADAESASHQFLLRGGYIRQNAAGIYSYLPLGYKIIKKIETIIREEMDRTGAQELLMPAMQPAELWHESGRWDVYGPELMRLKDRHGREFAMGATGEELITSLVRDTLNTYKKLPTTLYQIQTKYRDEKRPRFGLLRGREFIMKDAYSFHAETDTLDDVYWAMYHAYQRVFERCGLKFRAVLADSGAIGGKDTHEFQALAAIGEDTIAYSDGSDYAANLEMAEVIDVPKEKPVGQPLKKIAGNSGTESLAVHWFKTREATLAVFLRAEDEVNDVKVKNYLGADMIEALTDEKLDAVHPLAGVRVLADNALKAIADGVFYNKAEETTYAELDPSRDLPIEAFADFRFIKEGDPSPDGKGTIRFAKGIEIGQIFKLGTKYSEAMGAYFLDDAGKSKPLIMGCYGIGISRTLSAVCEQYHDQNGLIWPKDLAPFTVHLITMNMKNEAQKQLSAELYQSLLEKGYDVLWDDRKERPGVKFADSELIGSPVQLVVGKKADEGIIEISRRSDSERKECAVHNLLEQVNALLQTSH</sequence>
<dbReference type="InterPro" id="IPR050062">
    <property type="entry name" value="Pro-tRNA_synthetase"/>
</dbReference>
<comment type="caution">
    <text evidence="12">The sequence shown here is derived from an EMBL/GenBank/DDBJ whole genome shotgun (WGS) entry which is preliminary data.</text>
</comment>
<reference evidence="12 13" key="1">
    <citation type="submission" date="2021-01" db="EMBL/GenBank/DDBJ databases">
        <title>Genomic Encyclopedia of Type Strains, Phase IV (KMG-IV): sequencing the most valuable type-strain genomes for metagenomic binning, comparative biology and taxonomic classification.</title>
        <authorList>
            <person name="Goeker M."/>
        </authorList>
    </citation>
    <scope>NUCLEOTIDE SEQUENCE [LARGE SCALE GENOMIC DNA]</scope>
    <source>
        <strain evidence="12 13">DSM 100968</strain>
    </source>
</reference>
<evidence type="ECO:0000256" key="1">
    <source>
        <dbReference type="ARBA" id="ARBA00004496"/>
    </source>
</evidence>
<evidence type="ECO:0000256" key="3">
    <source>
        <dbReference type="ARBA" id="ARBA00022490"/>
    </source>
</evidence>
<proteinExistence type="inferred from homology"/>
<dbReference type="InterPro" id="IPR033730">
    <property type="entry name" value="ProRS_core_prok"/>
</dbReference>
<dbReference type="SUPFAM" id="SSF55826">
    <property type="entry name" value="YbaK/ProRS associated domain"/>
    <property type="match status" value="1"/>
</dbReference>
<keyword evidence="7 10" id="KW-0648">Protein biosynthesis</keyword>
<comment type="catalytic activity">
    <reaction evidence="9 10">
        <text>tRNA(Pro) + L-proline + ATP = L-prolyl-tRNA(Pro) + AMP + diphosphate</text>
        <dbReference type="Rhea" id="RHEA:14305"/>
        <dbReference type="Rhea" id="RHEA-COMP:9700"/>
        <dbReference type="Rhea" id="RHEA-COMP:9702"/>
        <dbReference type="ChEBI" id="CHEBI:30616"/>
        <dbReference type="ChEBI" id="CHEBI:33019"/>
        <dbReference type="ChEBI" id="CHEBI:60039"/>
        <dbReference type="ChEBI" id="CHEBI:78442"/>
        <dbReference type="ChEBI" id="CHEBI:78532"/>
        <dbReference type="ChEBI" id="CHEBI:456215"/>
        <dbReference type="EC" id="6.1.1.15"/>
    </reaction>
</comment>
<keyword evidence="13" id="KW-1185">Reference proteome</keyword>
<dbReference type="Pfam" id="PF00587">
    <property type="entry name" value="tRNA-synt_2b"/>
    <property type="match status" value="1"/>
</dbReference>
<dbReference type="InterPro" id="IPR044140">
    <property type="entry name" value="ProRS_anticodon_short"/>
</dbReference>
<evidence type="ECO:0000256" key="5">
    <source>
        <dbReference type="ARBA" id="ARBA00022741"/>
    </source>
</evidence>
<keyword evidence="3 10" id="KW-0963">Cytoplasm</keyword>
<dbReference type="Gene3D" id="3.40.50.800">
    <property type="entry name" value="Anticodon-binding domain"/>
    <property type="match status" value="1"/>
</dbReference>
<comment type="function">
    <text evidence="10">Catalyzes the attachment of proline to tRNA(Pro) in a two-step reaction: proline is first activated by ATP to form Pro-AMP and then transferred to the acceptor end of tRNA(Pro). As ProRS can inadvertently accommodate and process non-cognate amino acids such as alanine and cysteine, to avoid such errors it has two additional distinct editing activities against alanine. One activity is designated as 'pretransfer' editing and involves the tRNA(Pro)-independent hydrolysis of activated Ala-AMP. The other activity is designated 'posttransfer' editing and involves deacylation of mischarged Ala-tRNA(Pro). The misacylated Cys-tRNA(Pro) is not edited by ProRS.</text>
</comment>
<dbReference type="HAMAP" id="MF_01569">
    <property type="entry name" value="Pro_tRNA_synth_type1"/>
    <property type="match status" value="1"/>
</dbReference>
<dbReference type="EMBL" id="JAFBEV010000003">
    <property type="protein sequence ID" value="MBM7656982.1"/>
    <property type="molecule type" value="Genomic_DNA"/>
</dbReference>
<dbReference type="InterPro" id="IPR004500">
    <property type="entry name" value="Pro-tRNA-synth_IIa_bac-type"/>
</dbReference>
<dbReference type="SUPFAM" id="SSF55681">
    <property type="entry name" value="Class II aaRS and biotin synthetases"/>
    <property type="match status" value="1"/>
</dbReference>
<evidence type="ECO:0000313" key="13">
    <source>
        <dbReference type="Proteomes" id="UP000823201"/>
    </source>
</evidence>
<dbReference type="CDD" id="cd00779">
    <property type="entry name" value="ProRS_core_prok"/>
    <property type="match status" value="1"/>
</dbReference>
<dbReference type="InterPro" id="IPR002314">
    <property type="entry name" value="aa-tRNA-synt_IIb"/>
</dbReference>
<dbReference type="Proteomes" id="UP000823201">
    <property type="component" value="Unassembled WGS sequence"/>
</dbReference>
<evidence type="ECO:0000256" key="6">
    <source>
        <dbReference type="ARBA" id="ARBA00022840"/>
    </source>
</evidence>
<protein>
    <recommendedName>
        <fullName evidence="10">Proline--tRNA ligase</fullName>
        <ecNumber evidence="10">6.1.1.15</ecNumber>
    </recommendedName>
    <alternativeName>
        <fullName evidence="10">Prolyl-tRNA synthetase</fullName>
        <shortName evidence="10">ProRS</shortName>
    </alternativeName>
</protein>